<name>X1GXF1_9ZZZZ</name>
<dbReference type="SUPFAM" id="SSF52540">
    <property type="entry name" value="P-loop containing nucleoside triphosphate hydrolases"/>
    <property type="match status" value="1"/>
</dbReference>
<dbReference type="InterPro" id="IPR027417">
    <property type="entry name" value="P-loop_NTPase"/>
</dbReference>
<proteinExistence type="predicted"/>
<dbReference type="Gene3D" id="3.40.50.300">
    <property type="entry name" value="P-loop containing nucleotide triphosphate hydrolases"/>
    <property type="match status" value="1"/>
</dbReference>
<protein>
    <recommendedName>
        <fullName evidence="1">NadR/Ttd14 AAA domain-containing protein</fullName>
    </recommendedName>
</protein>
<sequence>MEQGFLVEIAGSHGVGKTTLAKQLQEFYELDGEMAHSFLGGEVAREVKDEGITINEEGNELSQCIIFSGILRRLLHGLYYWNSTWMTFSDRSLICPTAYSKVLGIRSFILNEQLEMVNIFYNKVKQNGILFYLPIEFSIEDDKVRSTAIDFQRRVDEAIVSIFKEFNIPHYTLTGDVEKRLHNAVDAINEMRKV</sequence>
<dbReference type="AlphaFoldDB" id="X1GXF1"/>
<dbReference type="EMBL" id="BARU01034067">
    <property type="protein sequence ID" value="GAH61857.1"/>
    <property type="molecule type" value="Genomic_DNA"/>
</dbReference>
<dbReference type="InterPro" id="IPR038727">
    <property type="entry name" value="NadR/Ttd14_AAA_dom"/>
</dbReference>
<feature type="domain" description="NadR/Ttd14 AAA" evidence="1">
    <location>
        <begin position="9"/>
        <end position="180"/>
    </location>
</feature>
<accession>X1GXF1</accession>
<reference evidence="2" key="1">
    <citation type="journal article" date="2014" name="Front. Microbiol.">
        <title>High frequency of phylogenetically diverse reductive dehalogenase-homologous genes in deep subseafloor sedimentary metagenomes.</title>
        <authorList>
            <person name="Kawai M."/>
            <person name="Futagami T."/>
            <person name="Toyoda A."/>
            <person name="Takaki Y."/>
            <person name="Nishi S."/>
            <person name="Hori S."/>
            <person name="Arai W."/>
            <person name="Tsubouchi T."/>
            <person name="Morono Y."/>
            <person name="Uchiyama I."/>
            <person name="Ito T."/>
            <person name="Fujiyama A."/>
            <person name="Inagaki F."/>
            <person name="Takami H."/>
        </authorList>
    </citation>
    <scope>NUCLEOTIDE SEQUENCE</scope>
    <source>
        <strain evidence="2">Expedition CK06-06</strain>
    </source>
</reference>
<dbReference type="CDD" id="cd02019">
    <property type="entry name" value="NK"/>
    <property type="match status" value="1"/>
</dbReference>
<gene>
    <name evidence="2" type="ORF">S03H2_53519</name>
</gene>
<comment type="caution">
    <text evidence="2">The sequence shown here is derived from an EMBL/GenBank/DDBJ whole genome shotgun (WGS) entry which is preliminary data.</text>
</comment>
<dbReference type="Pfam" id="PF13521">
    <property type="entry name" value="AAA_28"/>
    <property type="match status" value="1"/>
</dbReference>
<organism evidence="2">
    <name type="scientific">marine sediment metagenome</name>
    <dbReference type="NCBI Taxonomy" id="412755"/>
    <lineage>
        <taxon>unclassified sequences</taxon>
        <taxon>metagenomes</taxon>
        <taxon>ecological metagenomes</taxon>
    </lineage>
</organism>
<evidence type="ECO:0000259" key="1">
    <source>
        <dbReference type="Pfam" id="PF13521"/>
    </source>
</evidence>
<evidence type="ECO:0000313" key="2">
    <source>
        <dbReference type="EMBL" id="GAH61857.1"/>
    </source>
</evidence>